<dbReference type="RefSeq" id="WP_253662185.1">
    <property type="nucleotide sequence ID" value="NZ_BAAAJQ010000001.1"/>
</dbReference>
<feature type="domain" description="Phospholipid/glycerol acyltransferase" evidence="6">
    <location>
        <begin position="100"/>
        <end position="212"/>
    </location>
</feature>
<keyword evidence="3" id="KW-0808">Transferase</keyword>
<sequence length="293" mass="31218">MTLVDTAPTRRAHAWFPVSPCDASCVPATARTHDRVRTAIRLLRVVATICRLVPAGAIVTALPRPVRRRFTRHAARSLLAALGIAVQVDDRRPFVGRGAGLIVANHTSFLDILAIASVVPARFVAKSELLAWPVVGTLARRLGVIGIDRESLRSLPGTVDAAVAGLHSDDAVGVFPEGTTWCGRTGGTFRPAMFQAAVDAAVPVIPMHVGFRGPGDEVSTAASFIGDDDLLDTMRRVISATGLSVRVRVHELQLPGPDRRELARRCERLVFGPMVLPPLPTVNEGVHGLSLAG</sequence>
<evidence type="ECO:0000259" key="6">
    <source>
        <dbReference type="SMART" id="SM00563"/>
    </source>
</evidence>
<comment type="caution">
    <text evidence="7">The sequence shown here is derived from an EMBL/GenBank/DDBJ whole genome shotgun (WGS) entry which is preliminary data.</text>
</comment>
<dbReference type="InterPro" id="IPR002123">
    <property type="entry name" value="Plipid/glycerol_acylTrfase"/>
</dbReference>
<evidence type="ECO:0000313" key="8">
    <source>
        <dbReference type="Proteomes" id="UP001206895"/>
    </source>
</evidence>
<name>A0ABT1HHP3_9NOCA</name>
<evidence type="ECO:0000256" key="3">
    <source>
        <dbReference type="ARBA" id="ARBA00022679"/>
    </source>
</evidence>
<dbReference type="PANTHER" id="PTHR10434:SF64">
    <property type="entry name" value="1-ACYL-SN-GLYCEROL-3-PHOSPHATE ACYLTRANSFERASE-RELATED"/>
    <property type="match status" value="1"/>
</dbReference>
<keyword evidence="2" id="KW-0444">Lipid biosynthesis</keyword>
<dbReference type="CDD" id="cd07989">
    <property type="entry name" value="LPLAT_AGPAT-like"/>
    <property type="match status" value="1"/>
</dbReference>
<dbReference type="SUPFAM" id="SSF69593">
    <property type="entry name" value="Glycerol-3-phosphate (1)-acyltransferase"/>
    <property type="match status" value="1"/>
</dbReference>
<reference evidence="7 8" key="1">
    <citation type="submission" date="2022-06" db="EMBL/GenBank/DDBJ databases">
        <title>Genomic Encyclopedia of Archaeal and Bacterial Type Strains, Phase II (KMG-II): from individual species to whole genera.</title>
        <authorList>
            <person name="Goeker M."/>
        </authorList>
    </citation>
    <scope>NUCLEOTIDE SEQUENCE [LARGE SCALE GENOMIC DNA]</scope>
    <source>
        <strain evidence="7 8">DSM 44693</strain>
    </source>
</reference>
<protein>
    <submittedName>
        <fullName evidence="7">1-acyl-sn-glycerol-3-phosphate acyltransferases</fullName>
    </submittedName>
</protein>
<evidence type="ECO:0000313" key="7">
    <source>
        <dbReference type="EMBL" id="MCP2177228.1"/>
    </source>
</evidence>
<evidence type="ECO:0000256" key="5">
    <source>
        <dbReference type="ARBA" id="ARBA00023315"/>
    </source>
</evidence>
<evidence type="ECO:0000256" key="4">
    <source>
        <dbReference type="ARBA" id="ARBA00023098"/>
    </source>
</evidence>
<dbReference type="Pfam" id="PF01553">
    <property type="entry name" value="Acyltransferase"/>
    <property type="match status" value="1"/>
</dbReference>
<evidence type="ECO:0000256" key="2">
    <source>
        <dbReference type="ARBA" id="ARBA00022516"/>
    </source>
</evidence>
<dbReference type="SMART" id="SM00563">
    <property type="entry name" value="PlsC"/>
    <property type="match status" value="1"/>
</dbReference>
<gene>
    <name evidence="7" type="ORF">LX13_003056</name>
</gene>
<keyword evidence="5 7" id="KW-0012">Acyltransferase</keyword>
<dbReference type="PANTHER" id="PTHR10434">
    <property type="entry name" value="1-ACYL-SN-GLYCEROL-3-PHOSPHATE ACYLTRANSFERASE"/>
    <property type="match status" value="1"/>
</dbReference>
<organism evidence="7 8">
    <name type="scientific">Williamsia maris</name>
    <dbReference type="NCBI Taxonomy" id="72806"/>
    <lineage>
        <taxon>Bacteria</taxon>
        <taxon>Bacillati</taxon>
        <taxon>Actinomycetota</taxon>
        <taxon>Actinomycetes</taxon>
        <taxon>Mycobacteriales</taxon>
        <taxon>Nocardiaceae</taxon>
        <taxon>Williamsia</taxon>
    </lineage>
</organism>
<keyword evidence="4" id="KW-0443">Lipid metabolism</keyword>
<dbReference type="Proteomes" id="UP001206895">
    <property type="component" value="Unassembled WGS sequence"/>
</dbReference>
<dbReference type="EMBL" id="JAMTCJ010000003">
    <property type="protein sequence ID" value="MCP2177228.1"/>
    <property type="molecule type" value="Genomic_DNA"/>
</dbReference>
<comment type="pathway">
    <text evidence="1">Lipid metabolism.</text>
</comment>
<evidence type="ECO:0000256" key="1">
    <source>
        <dbReference type="ARBA" id="ARBA00005189"/>
    </source>
</evidence>
<keyword evidence="8" id="KW-1185">Reference proteome</keyword>
<proteinExistence type="predicted"/>
<dbReference type="GO" id="GO:0016746">
    <property type="term" value="F:acyltransferase activity"/>
    <property type="evidence" value="ECO:0007669"/>
    <property type="project" value="UniProtKB-KW"/>
</dbReference>
<accession>A0ABT1HHP3</accession>